<accession>A0A1H2LE77</accession>
<proteinExistence type="predicted"/>
<dbReference type="AlphaFoldDB" id="A0A1H2LE77"/>
<evidence type="ECO:0000313" key="1">
    <source>
        <dbReference type="EMBL" id="SDU78891.1"/>
    </source>
</evidence>
<name>A0A1H2LE77_9ACTN</name>
<sequence>MTTTDGSDAEHRPWLVITPVVERAILVALVQRHGGTVTLSTDELSATTDVTWALEGFRSPENPGQVHVRLRRLE</sequence>
<gene>
    <name evidence="1" type="ORF">SAMN04488563_5885</name>
</gene>
<keyword evidence="2" id="KW-1185">Reference proteome</keyword>
<evidence type="ECO:0000313" key="2">
    <source>
        <dbReference type="Proteomes" id="UP000182977"/>
    </source>
</evidence>
<reference evidence="2" key="1">
    <citation type="submission" date="2016-10" db="EMBL/GenBank/DDBJ databases">
        <authorList>
            <person name="Varghese N."/>
            <person name="Submissions S."/>
        </authorList>
    </citation>
    <scope>NUCLEOTIDE SEQUENCE [LARGE SCALE GENOMIC DNA]</scope>
    <source>
        <strain evidence="2">DSM 45079</strain>
    </source>
</reference>
<organism evidence="1 2">
    <name type="scientific">Jiangella alkaliphila</name>
    <dbReference type="NCBI Taxonomy" id="419479"/>
    <lineage>
        <taxon>Bacteria</taxon>
        <taxon>Bacillati</taxon>
        <taxon>Actinomycetota</taxon>
        <taxon>Actinomycetes</taxon>
        <taxon>Jiangellales</taxon>
        <taxon>Jiangellaceae</taxon>
        <taxon>Jiangella</taxon>
    </lineage>
</organism>
<protein>
    <submittedName>
        <fullName evidence="1">Uncharacterized protein</fullName>
    </submittedName>
</protein>
<dbReference type="RefSeq" id="WP_046772024.1">
    <property type="nucleotide sequence ID" value="NZ_LBMC01000054.1"/>
</dbReference>
<dbReference type="Proteomes" id="UP000182977">
    <property type="component" value="Chromosome I"/>
</dbReference>
<dbReference type="EMBL" id="LT629791">
    <property type="protein sequence ID" value="SDU78891.1"/>
    <property type="molecule type" value="Genomic_DNA"/>
</dbReference>